<accession>A0A183SED2</accession>
<dbReference type="SMART" id="SM00428">
    <property type="entry name" value="H3"/>
    <property type="match status" value="1"/>
</dbReference>
<dbReference type="GO" id="GO:0030527">
    <property type="term" value="F:structural constituent of chromatin"/>
    <property type="evidence" value="ECO:0007669"/>
    <property type="project" value="InterPro"/>
</dbReference>
<dbReference type="PANTHER" id="PTHR11426">
    <property type="entry name" value="HISTONE H3"/>
    <property type="match status" value="1"/>
</dbReference>
<feature type="domain" description="Core Histone H2A/H2B/H3" evidence="3">
    <location>
        <begin position="161"/>
        <end position="208"/>
    </location>
</feature>
<proteinExistence type="inferred from homology"/>
<sequence length="229" mass="26212">LPGKKGHDRVNENEKVTHFMQKDAFQCTSTPGRKLGLEKGPERRWFLQSPVYFFYRRCCSIIDWLSLGSSRVRLWTVSRGKKQCSWGRAVVWTEIGMARSVPSQKLKISNVGNDERQPVIGPSNNPNFSRDADRKRAPTTGNVRKPHRDRPGTIVLGELHRDILIHKMSFQQLVQKNAQDFKTDLRFQISAVSVLQEAIEAYMVGFLRTPTCLPRAYSRSEGPNICKQL</sequence>
<evidence type="ECO:0000313" key="4">
    <source>
        <dbReference type="WBParaSite" id="SSLN_0000266701-mRNA-1"/>
    </source>
</evidence>
<feature type="region of interest" description="Disordered" evidence="2">
    <location>
        <begin position="113"/>
        <end position="151"/>
    </location>
</feature>
<dbReference type="WBParaSite" id="SSLN_0000266701-mRNA-1">
    <property type="protein sequence ID" value="SSLN_0000266701-mRNA-1"/>
    <property type="gene ID" value="SSLN_0000266701"/>
</dbReference>
<evidence type="ECO:0000256" key="2">
    <source>
        <dbReference type="SAM" id="MobiDB-lite"/>
    </source>
</evidence>
<dbReference type="PRINTS" id="PR00622">
    <property type="entry name" value="HISTONEH3"/>
</dbReference>
<dbReference type="Gene3D" id="1.10.20.10">
    <property type="entry name" value="Histone, subunit A"/>
    <property type="match status" value="1"/>
</dbReference>
<dbReference type="GO" id="GO:0000786">
    <property type="term" value="C:nucleosome"/>
    <property type="evidence" value="ECO:0007669"/>
    <property type="project" value="InterPro"/>
</dbReference>
<dbReference type="InterPro" id="IPR000164">
    <property type="entry name" value="Histone_H3/CENP-A"/>
</dbReference>
<reference evidence="4" key="1">
    <citation type="submission" date="2016-06" db="UniProtKB">
        <authorList>
            <consortium name="WormBaseParasite"/>
        </authorList>
    </citation>
    <scope>IDENTIFICATION</scope>
</reference>
<protein>
    <submittedName>
        <fullName evidence="4">Histone domain-containing protein</fullName>
    </submittedName>
</protein>
<dbReference type="InterPro" id="IPR007125">
    <property type="entry name" value="H2A/H2B/H3"/>
</dbReference>
<comment type="similarity">
    <text evidence="1">Belongs to the histone H3 family.</text>
</comment>
<dbReference type="InterPro" id="IPR009072">
    <property type="entry name" value="Histone-fold"/>
</dbReference>
<name>A0A183SED2_SCHSO</name>
<dbReference type="GO" id="GO:0003677">
    <property type="term" value="F:DNA binding"/>
    <property type="evidence" value="ECO:0007669"/>
    <property type="project" value="InterPro"/>
</dbReference>
<dbReference type="SUPFAM" id="SSF47113">
    <property type="entry name" value="Histone-fold"/>
    <property type="match status" value="1"/>
</dbReference>
<evidence type="ECO:0000256" key="1">
    <source>
        <dbReference type="ARBA" id="ARBA00010343"/>
    </source>
</evidence>
<dbReference type="AlphaFoldDB" id="A0A183SED2"/>
<evidence type="ECO:0000259" key="3">
    <source>
        <dbReference type="Pfam" id="PF00125"/>
    </source>
</evidence>
<organism evidence="4">
    <name type="scientific">Schistocephalus solidus</name>
    <name type="common">Tapeworm</name>
    <dbReference type="NCBI Taxonomy" id="70667"/>
    <lineage>
        <taxon>Eukaryota</taxon>
        <taxon>Metazoa</taxon>
        <taxon>Spiralia</taxon>
        <taxon>Lophotrochozoa</taxon>
        <taxon>Platyhelminthes</taxon>
        <taxon>Cestoda</taxon>
        <taxon>Eucestoda</taxon>
        <taxon>Diphyllobothriidea</taxon>
        <taxon>Diphyllobothriidae</taxon>
        <taxon>Schistocephalus</taxon>
    </lineage>
</organism>
<dbReference type="Pfam" id="PF00125">
    <property type="entry name" value="Histone"/>
    <property type="match status" value="1"/>
</dbReference>
<dbReference type="GO" id="GO:0046982">
    <property type="term" value="F:protein heterodimerization activity"/>
    <property type="evidence" value="ECO:0007669"/>
    <property type="project" value="InterPro"/>
</dbReference>